<dbReference type="EMBL" id="VCAZ01000015">
    <property type="protein sequence ID" value="TSK53718.1"/>
    <property type="molecule type" value="Genomic_DNA"/>
</dbReference>
<feature type="compositionally biased region" description="Basic and acidic residues" evidence="1">
    <location>
        <begin position="18"/>
        <end position="38"/>
    </location>
</feature>
<dbReference type="AlphaFoldDB" id="A0A556TS66"/>
<organism evidence="2 3">
    <name type="scientific">Bagarius yarrelli</name>
    <name type="common">Goonch</name>
    <name type="synonym">Bagrus yarrelli</name>
    <dbReference type="NCBI Taxonomy" id="175774"/>
    <lineage>
        <taxon>Eukaryota</taxon>
        <taxon>Metazoa</taxon>
        <taxon>Chordata</taxon>
        <taxon>Craniata</taxon>
        <taxon>Vertebrata</taxon>
        <taxon>Euteleostomi</taxon>
        <taxon>Actinopterygii</taxon>
        <taxon>Neopterygii</taxon>
        <taxon>Teleostei</taxon>
        <taxon>Ostariophysi</taxon>
        <taxon>Siluriformes</taxon>
        <taxon>Sisoridae</taxon>
        <taxon>Sisorinae</taxon>
        <taxon>Bagarius</taxon>
    </lineage>
</organism>
<dbReference type="Proteomes" id="UP000319801">
    <property type="component" value="Unassembled WGS sequence"/>
</dbReference>
<comment type="caution">
    <text evidence="2">The sequence shown here is derived from an EMBL/GenBank/DDBJ whole genome shotgun (WGS) entry which is preliminary data.</text>
</comment>
<name>A0A556TS66_BAGYA</name>
<reference evidence="2 3" key="1">
    <citation type="journal article" date="2019" name="Genome Biol. Evol.">
        <title>Whole-Genome Sequencing of the Giant Devil Catfish, Bagarius yarrelli.</title>
        <authorList>
            <person name="Jiang W."/>
            <person name="Lv Y."/>
            <person name="Cheng L."/>
            <person name="Yang K."/>
            <person name="Chao B."/>
            <person name="Wang X."/>
            <person name="Li Y."/>
            <person name="Pan X."/>
            <person name="You X."/>
            <person name="Zhang Y."/>
            <person name="Yang J."/>
            <person name="Li J."/>
            <person name="Zhang X."/>
            <person name="Liu S."/>
            <person name="Sun C."/>
            <person name="Yang J."/>
            <person name="Shi Q."/>
        </authorList>
    </citation>
    <scope>NUCLEOTIDE SEQUENCE [LARGE SCALE GENOMIC DNA]</scope>
    <source>
        <strain evidence="2">JWS20170419001</strain>
        <tissue evidence="2">Muscle</tissue>
    </source>
</reference>
<protein>
    <submittedName>
        <fullName evidence="2">Uncharacterized protein</fullName>
    </submittedName>
</protein>
<sequence length="116" mass="12531">MRRSGRKKAQEKGVTAMCKEKQERASKREGTGRGRATDGETGNMQQPLSLYGRRSGGNSRIQSLLVKSRGNGIRAVAACACSGEEREAVYGPAAENNIRMKSEAGTDEKRRAMVGV</sequence>
<evidence type="ECO:0000313" key="3">
    <source>
        <dbReference type="Proteomes" id="UP000319801"/>
    </source>
</evidence>
<accession>A0A556TS66</accession>
<proteinExistence type="predicted"/>
<evidence type="ECO:0000256" key="1">
    <source>
        <dbReference type="SAM" id="MobiDB-lite"/>
    </source>
</evidence>
<keyword evidence="3" id="KW-1185">Reference proteome</keyword>
<gene>
    <name evidence="2" type="ORF">Baya_3278</name>
</gene>
<feature type="region of interest" description="Disordered" evidence="1">
    <location>
        <begin position="1"/>
        <end position="56"/>
    </location>
</feature>
<evidence type="ECO:0000313" key="2">
    <source>
        <dbReference type="EMBL" id="TSK53718.1"/>
    </source>
</evidence>